<gene>
    <name evidence="2" type="ORF">S01H1_30797</name>
</gene>
<comment type="caution">
    <text evidence="2">The sequence shown here is derived from an EMBL/GenBank/DDBJ whole genome shotgun (WGS) entry which is preliminary data.</text>
</comment>
<dbReference type="AlphaFoldDB" id="X0TEE0"/>
<feature type="transmembrane region" description="Helical" evidence="1">
    <location>
        <begin position="38"/>
        <end position="61"/>
    </location>
</feature>
<keyword evidence="1" id="KW-0472">Membrane</keyword>
<protein>
    <submittedName>
        <fullName evidence="2">Uncharacterized protein</fullName>
    </submittedName>
</protein>
<evidence type="ECO:0000256" key="1">
    <source>
        <dbReference type="SAM" id="Phobius"/>
    </source>
</evidence>
<keyword evidence="1" id="KW-1133">Transmembrane helix</keyword>
<reference evidence="2" key="1">
    <citation type="journal article" date="2014" name="Front. Microbiol.">
        <title>High frequency of phylogenetically diverse reductive dehalogenase-homologous genes in deep subseafloor sedimentary metagenomes.</title>
        <authorList>
            <person name="Kawai M."/>
            <person name="Futagami T."/>
            <person name="Toyoda A."/>
            <person name="Takaki Y."/>
            <person name="Nishi S."/>
            <person name="Hori S."/>
            <person name="Arai W."/>
            <person name="Tsubouchi T."/>
            <person name="Morono Y."/>
            <person name="Uchiyama I."/>
            <person name="Ito T."/>
            <person name="Fujiyama A."/>
            <person name="Inagaki F."/>
            <person name="Takami H."/>
        </authorList>
    </citation>
    <scope>NUCLEOTIDE SEQUENCE</scope>
    <source>
        <strain evidence="2">Expedition CK06-06</strain>
    </source>
</reference>
<accession>X0TEE0</accession>
<evidence type="ECO:0000313" key="2">
    <source>
        <dbReference type="EMBL" id="GAF86522.1"/>
    </source>
</evidence>
<organism evidence="2">
    <name type="scientific">marine sediment metagenome</name>
    <dbReference type="NCBI Taxonomy" id="412755"/>
    <lineage>
        <taxon>unclassified sequences</taxon>
        <taxon>metagenomes</taxon>
        <taxon>ecological metagenomes</taxon>
    </lineage>
</organism>
<dbReference type="EMBL" id="BARS01018972">
    <property type="protein sequence ID" value="GAF86522.1"/>
    <property type="molecule type" value="Genomic_DNA"/>
</dbReference>
<proteinExistence type="predicted"/>
<name>X0TEE0_9ZZZZ</name>
<feature type="transmembrane region" description="Helical" evidence="1">
    <location>
        <begin position="6"/>
        <end position="26"/>
    </location>
</feature>
<sequence length="66" mass="6882">MTVKLIAAWVGGGLLLLAGIWIASNLEMTVGVSETSYILALLVALGLILAAGLLWISVAVATRHHE</sequence>
<keyword evidence="1" id="KW-0812">Transmembrane</keyword>